<accession>A0A556TTM9</accession>
<feature type="region of interest" description="Disordered" evidence="1">
    <location>
        <begin position="1"/>
        <end position="76"/>
    </location>
</feature>
<dbReference type="Proteomes" id="UP000319801">
    <property type="component" value="Unassembled WGS sequence"/>
</dbReference>
<protein>
    <submittedName>
        <fullName evidence="2">Uncharacterized protein</fullName>
    </submittedName>
</protein>
<evidence type="ECO:0000313" key="2">
    <source>
        <dbReference type="EMBL" id="TSK67148.1"/>
    </source>
</evidence>
<dbReference type="EMBL" id="VCAZ01000018">
    <property type="protein sequence ID" value="TSK67148.1"/>
    <property type="molecule type" value="Genomic_DNA"/>
</dbReference>
<keyword evidence="3" id="KW-1185">Reference proteome</keyword>
<name>A0A556TTM9_BAGYA</name>
<evidence type="ECO:0000256" key="1">
    <source>
        <dbReference type="SAM" id="MobiDB-lite"/>
    </source>
</evidence>
<gene>
    <name evidence="2" type="ORF">Baya_5125</name>
</gene>
<comment type="caution">
    <text evidence="2">The sequence shown here is derived from an EMBL/GenBank/DDBJ whole genome shotgun (WGS) entry which is preliminary data.</text>
</comment>
<dbReference type="AlphaFoldDB" id="A0A556TTM9"/>
<sequence length="76" mass="8223">MKEGRKAGGLEQLEADESPEHSTAGCVPVSDALTPVTPPPDDITAGSKVHEEEEEEEEKEKVEGTGFLLMSSNERR</sequence>
<reference evidence="2 3" key="1">
    <citation type="journal article" date="2019" name="Genome Biol. Evol.">
        <title>Whole-Genome Sequencing of the Giant Devil Catfish, Bagarius yarrelli.</title>
        <authorList>
            <person name="Jiang W."/>
            <person name="Lv Y."/>
            <person name="Cheng L."/>
            <person name="Yang K."/>
            <person name="Chao B."/>
            <person name="Wang X."/>
            <person name="Li Y."/>
            <person name="Pan X."/>
            <person name="You X."/>
            <person name="Zhang Y."/>
            <person name="Yang J."/>
            <person name="Li J."/>
            <person name="Zhang X."/>
            <person name="Liu S."/>
            <person name="Sun C."/>
            <person name="Yang J."/>
            <person name="Shi Q."/>
        </authorList>
    </citation>
    <scope>NUCLEOTIDE SEQUENCE [LARGE SCALE GENOMIC DNA]</scope>
    <source>
        <strain evidence="2">JWS20170419001</strain>
        <tissue evidence="2">Muscle</tissue>
    </source>
</reference>
<organism evidence="2 3">
    <name type="scientific">Bagarius yarrelli</name>
    <name type="common">Goonch</name>
    <name type="synonym">Bagrus yarrelli</name>
    <dbReference type="NCBI Taxonomy" id="175774"/>
    <lineage>
        <taxon>Eukaryota</taxon>
        <taxon>Metazoa</taxon>
        <taxon>Chordata</taxon>
        <taxon>Craniata</taxon>
        <taxon>Vertebrata</taxon>
        <taxon>Euteleostomi</taxon>
        <taxon>Actinopterygii</taxon>
        <taxon>Neopterygii</taxon>
        <taxon>Teleostei</taxon>
        <taxon>Ostariophysi</taxon>
        <taxon>Siluriformes</taxon>
        <taxon>Sisoridae</taxon>
        <taxon>Sisorinae</taxon>
        <taxon>Bagarius</taxon>
    </lineage>
</organism>
<proteinExistence type="predicted"/>
<evidence type="ECO:0000313" key="3">
    <source>
        <dbReference type="Proteomes" id="UP000319801"/>
    </source>
</evidence>